<protein>
    <submittedName>
        <fullName evidence="1">Acyltransferase</fullName>
        <ecNumber evidence="1">2.3.1.-</ecNumber>
    </submittedName>
</protein>
<dbReference type="RefSeq" id="WP_324619249.1">
    <property type="nucleotide sequence ID" value="NZ_JAYKOT010000003.1"/>
</dbReference>
<dbReference type="InterPro" id="IPR011004">
    <property type="entry name" value="Trimer_LpxA-like_sf"/>
</dbReference>
<sequence length="190" mass="20577">MKYFVHESSYVDEGSEIGEGTKIWHFSHIMTGAKIGKNCNLGQNVVISPNVIIGDNCKIQNNVSVYTGVEVEKNCFLGPSCVFTNVINPRSFIERKDEYKKTLLKEGSSLGANSTIVCGTTIGKYALVAAGAVVTKDVFDYEIVGGVPAKRIGFACVCGNTLKILDGKSTCTCGREYLLCEDKLTLKGEK</sequence>
<dbReference type="EC" id="2.3.1.-" evidence="1"/>
<name>A0AAW9MSF9_9FIRM</name>
<dbReference type="GO" id="GO:0016746">
    <property type="term" value="F:acyltransferase activity"/>
    <property type="evidence" value="ECO:0007669"/>
    <property type="project" value="UniProtKB-KW"/>
</dbReference>
<gene>
    <name evidence="1" type="ORF">VLK81_03540</name>
</gene>
<dbReference type="EMBL" id="JAYKOT010000003">
    <property type="protein sequence ID" value="MEB3429101.1"/>
    <property type="molecule type" value="Genomic_DNA"/>
</dbReference>
<dbReference type="InterPro" id="IPR001451">
    <property type="entry name" value="Hexapep"/>
</dbReference>
<proteinExistence type="predicted"/>
<dbReference type="CDD" id="cd03358">
    <property type="entry name" value="LbH_WxcM_N_like"/>
    <property type="match status" value="1"/>
</dbReference>
<organism evidence="1 2">
    <name type="scientific">Citroniella saccharovorans</name>
    <dbReference type="NCBI Taxonomy" id="2053367"/>
    <lineage>
        <taxon>Bacteria</taxon>
        <taxon>Bacillati</taxon>
        <taxon>Bacillota</taxon>
        <taxon>Tissierellia</taxon>
        <taxon>Tissierellales</taxon>
        <taxon>Peptoniphilaceae</taxon>
        <taxon>Citroniella</taxon>
    </lineage>
</organism>
<dbReference type="Pfam" id="PF00132">
    <property type="entry name" value="Hexapep"/>
    <property type="match status" value="2"/>
</dbReference>
<keyword evidence="2" id="KW-1185">Reference proteome</keyword>
<dbReference type="Pfam" id="PF14602">
    <property type="entry name" value="Hexapep_2"/>
    <property type="match status" value="1"/>
</dbReference>
<dbReference type="Gene3D" id="2.160.10.10">
    <property type="entry name" value="Hexapeptide repeat proteins"/>
    <property type="match status" value="1"/>
</dbReference>
<evidence type="ECO:0000313" key="2">
    <source>
        <dbReference type="Proteomes" id="UP001357733"/>
    </source>
</evidence>
<evidence type="ECO:0000313" key="1">
    <source>
        <dbReference type="EMBL" id="MEB3429101.1"/>
    </source>
</evidence>
<dbReference type="PANTHER" id="PTHR43300">
    <property type="entry name" value="ACETYLTRANSFERASE"/>
    <property type="match status" value="1"/>
</dbReference>
<dbReference type="Proteomes" id="UP001357733">
    <property type="component" value="Unassembled WGS sequence"/>
</dbReference>
<dbReference type="SUPFAM" id="SSF51161">
    <property type="entry name" value="Trimeric LpxA-like enzymes"/>
    <property type="match status" value="1"/>
</dbReference>
<dbReference type="InterPro" id="IPR050179">
    <property type="entry name" value="Trans_hexapeptide_repeat"/>
</dbReference>
<comment type="caution">
    <text evidence="1">The sequence shown here is derived from an EMBL/GenBank/DDBJ whole genome shotgun (WGS) entry which is preliminary data.</text>
</comment>
<dbReference type="PANTHER" id="PTHR43300:SF4">
    <property type="entry name" value="ACYL-[ACYL-CARRIER-PROTEIN]--UDP-N-ACETYLGLUCOSAMINE O-ACYLTRANSFERASE"/>
    <property type="match status" value="1"/>
</dbReference>
<accession>A0AAW9MSF9</accession>
<keyword evidence="1" id="KW-0808">Transferase</keyword>
<dbReference type="AlphaFoldDB" id="A0AAW9MSF9"/>
<keyword evidence="1" id="KW-0012">Acyltransferase</keyword>
<reference evidence="1 2" key="1">
    <citation type="submission" date="2024-01" db="EMBL/GenBank/DDBJ databases">
        <title>Complete genome sequence of Citroniella saccharovorans strain M6.X9, isolated from human fecal sample.</title>
        <authorList>
            <person name="Cheng G."/>
            <person name="Westerholm M."/>
            <person name="Schnurer A."/>
        </authorList>
    </citation>
    <scope>NUCLEOTIDE SEQUENCE [LARGE SCALE GENOMIC DNA]</scope>
    <source>
        <strain evidence="1 2">DSM 29873</strain>
    </source>
</reference>